<organism evidence="2 3">
    <name type="scientific">Eleginops maclovinus</name>
    <name type="common">Patagonian blennie</name>
    <name type="synonym">Eleginus maclovinus</name>
    <dbReference type="NCBI Taxonomy" id="56733"/>
    <lineage>
        <taxon>Eukaryota</taxon>
        <taxon>Metazoa</taxon>
        <taxon>Chordata</taxon>
        <taxon>Craniata</taxon>
        <taxon>Vertebrata</taxon>
        <taxon>Euteleostomi</taxon>
        <taxon>Actinopterygii</taxon>
        <taxon>Neopterygii</taxon>
        <taxon>Teleostei</taxon>
        <taxon>Neoteleostei</taxon>
        <taxon>Acanthomorphata</taxon>
        <taxon>Eupercaria</taxon>
        <taxon>Perciformes</taxon>
        <taxon>Notothenioidei</taxon>
        <taxon>Eleginopidae</taxon>
        <taxon>Eleginops</taxon>
    </lineage>
</organism>
<reference evidence="2 3" key="1">
    <citation type="journal article" date="2023" name="Genes (Basel)">
        <title>Chromosome-Level Genome Assembly and Circadian Gene Repertoire of the Patagonia Blennie Eleginops maclovinus-The Closest Ancestral Proxy of Antarctic Cryonotothenioids.</title>
        <authorList>
            <person name="Cheng C.C."/>
            <person name="Rivera-Colon A.G."/>
            <person name="Minhas B.F."/>
            <person name="Wilson L."/>
            <person name="Rayamajhi N."/>
            <person name="Vargas-Chacoff L."/>
            <person name="Catchen J.M."/>
        </authorList>
    </citation>
    <scope>NUCLEOTIDE SEQUENCE [LARGE SCALE GENOMIC DNA]</scope>
    <source>
        <strain evidence="2">JMC-PN-2008</strain>
    </source>
</reference>
<evidence type="ECO:0000313" key="3">
    <source>
        <dbReference type="Proteomes" id="UP001346869"/>
    </source>
</evidence>
<gene>
    <name evidence="2" type="ORF">PBY51_001853</name>
</gene>
<accession>A0AAN7WRI4</accession>
<comment type="caution">
    <text evidence="2">The sequence shown here is derived from an EMBL/GenBank/DDBJ whole genome shotgun (WGS) entry which is preliminary data.</text>
</comment>
<proteinExistence type="predicted"/>
<feature type="compositionally biased region" description="Basic and acidic residues" evidence="1">
    <location>
        <begin position="13"/>
        <end position="41"/>
    </location>
</feature>
<evidence type="ECO:0000256" key="1">
    <source>
        <dbReference type="SAM" id="MobiDB-lite"/>
    </source>
</evidence>
<reference evidence="2 3" key="2">
    <citation type="journal article" date="2023" name="Mol. Biol. Evol.">
        <title>Genomics of Secondarily Temperate Adaptation in the Only Non-Antarctic Icefish.</title>
        <authorList>
            <person name="Rivera-Colon A.G."/>
            <person name="Rayamajhi N."/>
            <person name="Minhas B.F."/>
            <person name="Madrigal G."/>
            <person name="Bilyk K.T."/>
            <person name="Yoon V."/>
            <person name="Hune M."/>
            <person name="Gregory S."/>
            <person name="Cheng C.H.C."/>
            <person name="Catchen J.M."/>
        </authorList>
    </citation>
    <scope>NUCLEOTIDE SEQUENCE [LARGE SCALE GENOMIC DNA]</scope>
    <source>
        <strain evidence="2">JMC-PN-2008</strain>
    </source>
</reference>
<keyword evidence="3" id="KW-1185">Reference proteome</keyword>
<protein>
    <submittedName>
        <fullName evidence="2">Uncharacterized protein</fullName>
    </submittedName>
</protein>
<evidence type="ECO:0000313" key="2">
    <source>
        <dbReference type="EMBL" id="KAK5851028.1"/>
    </source>
</evidence>
<dbReference type="Proteomes" id="UP001346869">
    <property type="component" value="Unassembled WGS sequence"/>
</dbReference>
<dbReference type="EMBL" id="JAUZQC010000022">
    <property type="protein sequence ID" value="KAK5851028.1"/>
    <property type="molecule type" value="Genomic_DNA"/>
</dbReference>
<name>A0AAN7WRI4_ELEMC</name>
<sequence length="72" mass="7933">MHVGVSVSPCRHGAGEKERGTEESGLRGGEERGSVDSDWMKRNLMPLDQRTPMCNNYSNYCRRPCAAACLSS</sequence>
<dbReference type="AlphaFoldDB" id="A0AAN7WRI4"/>
<feature type="region of interest" description="Disordered" evidence="1">
    <location>
        <begin position="1"/>
        <end position="42"/>
    </location>
</feature>